<evidence type="ECO:0000256" key="3">
    <source>
        <dbReference type="ARBA" id="ARBA00022692"/>
    </source>
</evidence>
<name>A0ABU2L792_9ACTN</name>
<evidence type="ECO:0000256" key="10">
    <source>
        <dbReference type="HAMAP-Rule" id="MF_00454"/>
    </source>
</evidence>
<feature type="transmembrane region" description="Helical" evidence="10">
    <location>
        <begin position="95"/>
        <end position="117"/>
    </location>
</feature>
<keyword evidence="3 10" id="KW-0812">Transmembrane</keyword>
<protein>
    <recommendedName>
        <fullName evidence="10">Fluoride-specific ion channel FluC</fullName>
    </recommendedName>
</protein>
<evidence type="ECO:0000313" key="11">
    <source>
        <dbReference type="EMBL" id="MDT0307431.1"/>
    </source>
</evidence>
<comment type="subcellular location">
    <subcellularLocation>
        <location evidence="1 10">Cell membrane</location>
        <topology evidence="1 10">Multi-pass membrane protein</topology>
    </subcellularLocation>
</comment>
<keyword evidence="12" id="KW-1185">Reference proteome</keyword>
<evidence type="ECO:0000256" key="4">
    <source>
        <dbReference type="ARBA" id="ARBA00022989"/>
    </source>
</evidence>
<evidence type="ECO:0000256" key="9">
    <source>
        <dbReference type="ARBA" id="ARBA00049940"/>
    </source>
</evidence>
<organism evidence="11 12">
    <name type="scientific">Streptomyces boetiae</name>
    <dbReference type="NCBI Taxonomy" id="3075541"/>
    <lineage>
        <taxon>Bacteria</taxon>
        <taxon>Bacillati</taxon>
        <taxon>Actinomycetota</taxon>
        <taxon>Actinomycetes</taxon>
        <taxon>Kitasatosporales</taxon>
        <taxon>Streptomycetaceae</taxon>
        <taxon>Streptomyces</taxon>
    </lineage>
</organism>
<comment type="catalytic activity">
    <reaction evidence="8">
        <text>fluoride(in) = fluoride(out)</text>
        <dbReference type="Rhea" id="RHEA:76159"/>
        <dbReference type="ChEBI" id="CHEBI:17051"/>
    </reaction>
    <physiologicalReaction direction="left-to-right" evidence="8">
        <dbReference type="Rhea" id="RHEA:76160"/>
    </physiologicalReaction>
</comment>
<feature type="binding site" evidence="10">
    <location>
        <position position="67"/>
    </location>
    <ligand>
        <name>Na(+)</name>
        <dbReference type="ChEBI" id="CHEBI:29101"/>
        <note>structural</note>
    </ligand>
</feature>
<keyword evidence="10" id="KW-0479">Metal-binding</keyword>
<gene>
    <name evidence="10 11" type="primary">crcB</name>
    <name evidence="10" type="synonym">fluC</name>
    <name evidence="11" type="ORF">RM780_10695</name>
</gene>
<accession>A0ABU2L792</accession>
<dbReference type="RefSeq" id="WP_311630377.1">
    <property type="nucleotide sequence ID" value="NZ_JAVREN010000011.1"/>
</dbReference>
<dbReference type="EMBL" id="JAVREN010000011">
    <property type="protein sequence ID" value="MDT0307431.1"/>
    <property type="molecule type" value="Genomic_DNA"/>
</dbReference>
<reference evidence="12" key="1">
    <citation type="submission" date="2023-07" db="EMBL/GenBank/DDBJ databases">
        <title>30 novel species of actinomycetes from the DSMZ collection.</title>
        <authorList>
            <person name="Nouioui I."/>
        </authorList>
    </citation>
    <scope>NUCLEOTIDE SEQUENCE [LARGE SCALE GENOMIC DNA]</scope>
    <source>
        <strain evidence="12">DSM 44917</strain>
    </source>
</reference>
<keyword evidence="4 10" id="KW-1133">Transmembrane helix</keyword>
<comment type="caution">
    <text evidence="11">The sequence shown here is derived from an EMBL/GenBank/DDBJ whole genome shotgun (WGS) entry which is preliminary data.</text>
</comment>
<evidence type="ECO:0000256" key="7">
    <source>
        <dbReference type="ARBA" id="ARBA00035120"/>
    </source>
</evidence>
<dbReference type="InterPro" id="IPR003691">
    <property type="entry name" value="FluC"/>
</dbReference>
<dbReference type="Pfam" id="PF02537">
    <property type="entry name" value="CRCB"/>
    <property type="match status" value="1"/>
</dbReference>
<comment type="activity regulation">
    <text evidence="10">Na(+) is not transported, but it plays an essential structural role and its presence is essential for fluoride channel function.</text>
</comment>
<evidence type="ECO:0000313" key="12">
    <source>
        <dbReference type="Proteomes" id="UP001183388"/>
    </source>
</evidence>
<evidence type="ECO:0000256" key="6">
    <source>
        <dbReference type="ARBA" id="ARBA00023303"/>
    </source>
</evidence>
<evidence type="ECO:0000256" key="2">
    <source>
        <dbReference type="ARBA" id="ARBA00022475"/>
    </source>
</evidence>
<feature type="transmembrane region" description="Helical" evidence="10">
    <location>
        <begin position="33"/>
        <end position="50"/>
    </location>
</feature>
<dbReference type="PANTHER" id="PTHR28259">
    <property type="entry name" value="FLUORIDE EXPORT PROTEIN 1-RELATED"/>
    <property type="match status" value="1"/>
</dbReference>
<sequence>MSWLLVILGGAAGAVLRHLTDQALRARLGTAFPWGTLAVNLAGCALVGLLTGVATNVHLLLATGLCGALTTYSAFSWDTLTLASHGRRARAAAYVAASVLAGLAATAAGAALARAAWG</sequence>
<dbReference type="NCBIfam" id="TIGR00494">
    <property type="entry name" value="crcB"/>
    <property type="match status" value="1"/>
</dbReference>
<keyword evidence="10" id="KW-0406">Ion transport</keyword>
<evidence type="ECO:0000256" key="1">
    <source>
        <dbReference type="ARBA" id="ARBA00004651"/>
    </source>
</evidence>
<dbReference type="HAMAP" id="MF_00454">
    <property type="entry name" value="FluC"/>
    <property type="match status" value="1"/>
</dbReference>
<feature type="binding site" evidence="10">
    <location>
        <position position="70"/>
    </location>
    <ligand>
        <name>Na(+)</name>
        <dbReference type="ChEBI" id="CHEBI:29101"/>
        <note>structural</note>
    </ligand>
</feature>
<keyword evidence="2 10" id="KW-1003">Cell membrane</keyword>
<keyword evidence="10" id="KW-0915">Sodium</keyword>
<evidence type="ECO:0000256" key="8">
    <source>
        <dbReference type="ARBA" id="ARBA00035585"/>
    </source>
</evidence>
<feature type="transmembrane region" description="Helical" evidence="10">
    <location>
        <begin position="57"/>
        <end position="75"/>
    </location>
</feature>
<comment type="similarity">
    <text evidence="7 10">Belongs to the fluoride channel Fluc/FEX (TC 1.A.43) family.</text>
</comment>
<keyword evidence="5 10" id="KW-0472">Membrane</keyword>
<evidence type="ECO:0000256" key="5">
    <source>
        <dbReference type="ARBA" id="ARBA00023136"/>
    </source>
</evidence>
<dbReference type="Proteomes" id="UP001183388">
    <property type="component" value="Unassembled WGS sequence"/>
</dbReference>
<dbReference type="PANTHER" id="PTHR28259:SF1">
    <property type="entry name" value="FLUORIDE EXPORT PROTEIN 1-RELATED"/>
    <property type="match status" value="1"/>
</dbReference>
<keyword evidence="10" id="KW-0813">Transport</keyword>
<comment type="function">
    <text evidence="9 10">Fluoride-specific ion channel. Important for reducing fluoride concentration in the cell, thus reducing its toxicity.</text>
</comment>
<proteinExistence type="inferred from homology"/>
<keyword evidence="6 10" id="KW-0407">Ion channel</keyword>